<evidence type="ECO:0000256" key="1">
    <source>
        <dbReference type="SAM" id="MobiDB-lite"/>
    </source>
</evidence>
<evidence type="ECO:0000313" key="3">
    <source>
        <dbReference type="EMBL" id="KII83282.1"/>
    </source>
</evidence>
<protein>
    <submittedName>
        <fullName evidence="3">Uncharacterized protein</fullName>
    </submittedName>
</protein>
<sequence>MTAQAYATFTSIVGIIAGATGLFMAFLAICYSYLPHTHLDRLESSLRETEAAYLSAVEENSARFQLEWEDIRAQLSTIAAQRDRHRIRVDAATSMYAQWIEFTRGLSFAISLTAFRLRRVHVRLQPPPAAEIIPIPNARRRPNGPASWTVPEPYATSGGASSFHPPSAERGTSPSSSSHLPRPPPRLAIAELRSHPPAALVRLAGGGLSGFVWTRLWASGGTARAIR</sequence>
<evidence type="ECO:0000256" key="2">
    <source>
        <dbReference type="SAM" id="Phobius"/>
    </source>
</evidence>
<dbReference type="EMBL" id="KN832579">
    <property type="protein sequence ID" value="KII83282.1"/>
    <property type="molecule type" value="Genomic_DNA"/>
</dbReference>
<organism evidence="3 4">
    <name type="scientific">Plicaturopsis crispa FD-325 SS-3</name>
    <dbReference type="NCBI Taxonomy" id="944288"/>
    <lineage>
        <taxon>Eukaryota</taxon>
        <taxon>Fungi</taxon>
        <taxon>Dikarya</taxon>
        <taxon>Basidiomycota</taxon>
        <taxon>Agaricomycotina</taxon>
        <taxon>Agaricomycetes</taxon>
        <taxon>Agaricomycetidae</taxon>
        <taxon>Amylocorticiales</taxon>
        <taxon>Amylocorticiaceae</taxon>
        <taxon>Plicatura</taxon>
        <taxon>Plicaturopsis crispa</taxon>
    </lineage>
</organism>
<keyword evidence="2" id="KW-0812">Transmembrane</keyword>
<gene>
    <name evidence="3" type="ORF">PLICRDRAFT_95968</name>
</gene>
<proteinExistence type="predicted"/>
<name>A0A0C9SQ35_PLICR</name>
<keyword evidence="4" id="KW-1185">Reference proteome</keyword>
<keyword evidence="2" id="KW-0472">Membrane</keyword>
<evidence type="ECO:0000313" key="4">
    <source>
        <dbReference type="Proteomes" id="UP000053263"/>
    </source>
</evidence>
<accession>A0A0C9SQ35</accession>
<reference evidence="3 4" key="1">
    <citation type="submission" date="2014-06" db="EMBL/GenBank/DDBJ databases">
        <title>Evolutionary Origins and Diversification of the Mycorrhizal Mutualists.</title>
        <authorList>
            <consortium name="DOE Joint Genome Institute"/>
            <consortium name="Mycorrhizal Genomics Consortium"/>
            <person name="Kohler A."/>
            <person name="Kuo A."/>
            <person name="Nagy L.G."/>
            <person name="Floudas D."/>
            <person name="Copeland A."/>
            <person name="Barry K.W."/>
            <person name="Cichocki N."/>
            <person name="Veneault-Fourrey C."/>
            <person name="LaButti K."/>
            <person name="Lindquist E.A."/>
            <person name="Lipzen A."/>
            <person name="Lundell T."/>
            <person name="Morin E."/>
            <person name="Murat C."/>
            <person name="Riley R."/>
            <person name="Ohm R."/>
            <person name="Sun H."/>
            <person name="Tunlid A."/>
            <person name="Henrissat B."/>
            <person name="Grigoriev I.V."/>
            <person name="Hibbett D.S."/>
            <person name="Martin F."/>
        </authorList>
    </citation>
    <scope>NUCLEOTIDE SEQUENCE [LARGE SCALE GENOMIC DNA]</scope>
    <source>
        <strain evidence="3 4">FD-325 SS-3</strain>
    </source>
</reference>
<feature type="region of interest" description="Disordered" evidence="1">
    <location>
        <begin position="134"/>
        <end position="185"/>
    </location>
</feature>
<dbReference type="AlphaFoldDB" id="A0A0C9SQ35"/>
<keyword evidence="2" id="KW-1133">Transmembrane helix</keyword>
<dbReference type="HOGENOM" id="CLU_1220126_0_0_1"/>
<dbReference type="Proteomes" id="UP000053263">
    <property type="component" value="Unassembled WGS sequence"/>
</dbReference>
<feature type="transmembrane region" description="Helical" evidence="2">
    <location>
        <begin position="12"/>
        <end position="34"/>
    </location>
</feature>